<dbReference type="PATRIC" id="fig|1230458.4.peg.1292"/>
<dbReference type="InterPro" id="IPR002798">
    <property type="entry name" value="SpoIIM-like"/>
</dbReference>
<name>M0AB67_9EURY</name>
<dbReference type="Pfam" id="PF01944">
    <property type="entry name" value="SpoIIM"/>
    <property type="match status" value="1"/>
</dbReference>
<protein>
    <recommendedName>
        <fullName evidence="4">Stage II sporulation protein M</fullName>
    </recommendedName>
</protein>
<dbReference type="PANTHER" id="PTHR35337:SF1">
    <property type="entry name" value="SLR1478 PROTEIN"/>
    <property type="match status" value="1"/>
</dbReference>
<dbReference type="Proteomes" id="UP000011648">
    <property type="component" value="Unassembled WGS sequence"/>
</dbReference>
<feature type="transmembrane region" description="Helical" evidence="1">
    <location>
        <begin position="390"/>
        <end position="420"/>
    </location>
</feature>
<dbReference type="RefSeq" id="WP_006825098.1">
    <property type="nucleotide sequence ID" value="NZ_AOIL01000017.1"/>
</dbReference>
<dbReference type="STRING" id="1230458.C484_06387"/>
<dbReference type="PANTHER" id="PTHR35337">
    <property type="entry name" value="SLR1478 PROTEIN"/>
    <property type="match status" value="1"/>
</dbReference>
<reference evidence="2 3" key="1">
    <citation type="journal article" date="2014" name="PLoS Genet.">
        <title>Phylogenetically driven sequencing of extremely halophilic archaea reveals strategies for static and dynamic osmo-response.</title>
        <authorList>
            <person name="Becker E.A."/>
            <person name="Seitzer P.M."/>
            <person name="Tritt A."/>
            <person name="Larsen D."/>
            <person name="Krusor M."/>
            <person name="Yao A.I."/>
            <person name="Wu D."/>
            <person name="Madern D."/>
            <person name="Eisen J.A."/>
            <person name="Darling A.E."/>
            <person name="Facciotti M.T."/>
        </authorList>
    </citation>
    <scope>NUCLEOTIDE SEQUENCE [LARGE SCALE GENOMIC DNA]</scope>
    <source>
        <strain evidence="2 3">DSM 12281</strain>
    </source>
</reference>
<keyword evidence="3" id="KW-1185">Reference proteome</keyword>
<accession>M0AB67</accession>
<feature type="transmembrane region" description="Helical" evidence="1">
    <location>
        <begin position="440"/>
        <end position="461"/>
    </location>
</feature>
<feature type="transmembrane region" description="Helical" evidence="1">
    <location>
        <begin position="24"/>
        <end position="51"/>
    </location>
</feature>
<feature type="transmembrane region" description="Helical" evidence="1">
    <location>
        <begin position="273"/>
        <end position="291"/>
    </location>
</feature>
<evidence type="ECO:0000256" key="1">
    <source>
        <dbReference type="SAM" id="Phobius"/>
    </source>
</evidence>
<organism evidence="2 3">
    <name type="scientific">Natrialba taiwanensis DSM 12281</name>
    <dbReference type="NCBI Taxonomy" id="1230458"/>
    <lineage>
        <taxon>Archaea</taxon>
        <taxon>Methanobacteriati</taxon>
        <taxon>Methanobacteriota</taxon>
        <taxon>Stenosarchaea group</taxon>
        <taxon>Halobacteria</taxon>
        <taxon>Halobacteriales</taxon>
        <taxon>Natrialbaceae</taxon>
        <taxon>Natrialba</taxon>
    </lineage>
</organism>
<dbReference type="EMBL" id="AOIL01000017">
    <property type="protein sequence ID" value="ELY94578.1"/>
    <property type="molecule type" value="Genomic_DNA"/>
</dbReference>
<keyword evidence="1" id="KW-0812">Transmembrane</keyword>
<proteinExistence type="predicted"/>
<feature type="transmembrane region" description="Helical" evidence="1">
    <location>
        <begin position="244"/>
        <end position="267"/>
    </location>
</feature>
<comment type="caution">
    <text evidence="2">The sequence shown here is derived from an EMBL/GenBank/DDBJ whole genome shotgun (WGS) entry which is preliminary data.</text>
</comment>
<sequence>MSLSDAVGAVVSVFRRRPSDLLPLYLLGAAAPAVVRVVPMAALLIGVLYLAGTSRLDSLLNSLQEMNLGPPPSDPESAAFEAWASQFEPLVDLLVTPATIALLIAAVFVSLVVVALLYAITSAAQLGACYGRVRGERGLIAGIAGARRYWLRILGLFILEFILWVVVALVVGIGTAVATGAVAAATDATALGIPVVLLGGLVMIALFALVRALFAFAPVAVVVDDAGVFGSLSKTAGFIRSEPIGALFYYALAVGSLLALSAVSAVLFRIDVVTFPSLVTMLVLLPAFDLLKTALYVGYRGRLTPPAPPDRSVPSQLRAGLGRGWHEMTAYVRHTPLLQLTVVALAVASFWVGWRAGAPLADLGVETSIAARLQGHFPPAAALEFFANNWLVAITTAFGGLALVLPTIASLVFNGVYMGFYAQTEAELADLVAFVLPHGIFEIPAIFIASAVGISLGLTGWRAFRGRTGRVAFADELERAFWVLVGVGLLLAIAAVIEGFVSPYYYDVLL</sequence>
<feature type="transmembrane region" description="Helical" evidence="1">
    <location>
        <begin position="193"/>
        <end position="223"/>
    </location>
</feature>
<keyword evidence="1" id="KW-0472">Membrane</keyword>
<dbReference type="AlphaFoldDB" id="M0AB67"/>
<dbReference type="OrthoDB" id="86288at2157"/>
<evidence type="ECO:0000313" key="3">
    <source>
        <dbReference type="Proteomes" id="UP000011648"/>
    </source>
</evidence>
<feature type="transmembrane region" description="Helical" evidence="1">
    <location>
        <begin position="100"/>
        <end position="128"/>
    </location>
</feature>
<feature type="transmembrane region" description="Helical" evidence="1">
    <location>
        <begin position="149"/>
        <end position="173"/>
    </location>
</feature>
<gene>
    <name evidence="2" type="ORF">C484_06387</name>
</gene>
<keyword evidence="1" id="KW-1133">Transmembrane helix</keyword>
<feature type="transmembrane region" description="Helical" evidence="1">
    <location>
        <begin position="481"/>
        <end position="506"/>
    </location>
</feature>
<evidence type="ECO:0000313" key="2">
    <source>
        <dbReference type="EMBL" id="ELY94578.1"/>
    </source>
</evidence>
<evidence type="ECO:0008006" key="4">
    <source>
        <dbReference type="Google" id="ProtNLM"/>
    </source>
</evidence>